<organism evidence="9 10">
    <name type="scientific">Plutella xylostella</name>
    <name type="common">Diamondback moth</name>
    <name type="synonym">Plutella maculipennis</name>
    <dbReference type="NCBI Taxonomy" id="51655"/>
    <lineage>
        <taxon>Eukaryota</taxon>
        <taxon>Metazoa</taxon>
        <taxon>Ecdysozoa</taxon>
        <taxon>Arthropoda</taxon>
        <taxon>Hexapoda</taxon>
        <taxon>Insecta</taxon>
        <taxon>Pterygota</taxon>
        <taxon>Neoptera</taxon>
        <taxon>Endopterygota</taxon>
        <taxon>Lepidoptera</taxon>
        <taxon>Glossata</taxon>
        <taxon>Ditrysia</taxon>
        <taxon>Yponomeutoidea</taxon>
        <taxon>Plutellidae</taxon>
        <taxon>Plutella</taxon>
    </lineage>
</organism>
<comment type="subcellular location">
    <subcellularLocation>
        <location evidence="1">Membrane</location>
        <topology evidence="1">Multi-pass membrane protein</topology>
    </subcellularLocation>
</comment>
<evidence type="ECO:0000256" key="3">
    <source>
        <dbReference type="ARBA" id="ARBA00022692"/>
    </source>
</evidence>
<dbReference type="Pfam" id="PF02949">
    <property type="entry name" value="7tm_6"/>
    <property type="match status" value="1"/>
</dbReference>
<keyword evidence="5" id="KW-1133">Transmembrane helix</keyword>
<evidence type="ECO:0000256" key="7">
    <source>
        <dbReference type="ARBA" id="ARBA00023170"/>
    </source>
</evidence>
<protein>
    <submittedName>
        <fullName evidence="9">Uncharacterized protein</fullName>
    </submittedName>
</protein>
<evidence type="ECO:0000313" key="10">
    <source>
        <dbReference type="Proteomes" id="UP000823941"/>
    </source>
</evidence>
<evidence type="ECO:0000256" key="2">
    <source>
        <dbReference type="ARBA" id="ARBA00022606"/>
    </source>
</evidence>
<evidence type="ECO:0000256" key="4">
    <source>
        <dbReference type="ARBA" id="ARBA00022725"/>
    </source>
</evidence>
<dbReference type="Proteomes" id="UP000823941">
    <property type="component" value="Chromosome 6"/>
</dbReference>
<reference evidence="9 10" key="1">
    <citation type="submission" date="2021-06" db="EMBL/GenBank/DDBJ databases">
        <title>A haploid diamondback moth (Plutella xylostella L.) genome assembly resolves 31 chromosomes and identifies a diamide resistance mutation.</title>
        <authorList>
            <person name="Ward C.M."/>
            <person name="Perry K.D."/>
            <person name="Baker G."/>
            <person name="Powis K."/>
            <person name="Heckel D.G."/>
            <person name="Baxter S.W."/>
        </authorList>
    </citation>
    <scope>NUCLEOTIDE SEQUENCE [LARGE SCALE GENOMIC DNA]</scope>
    <source>
        <strain evidence="9 10">LV</strain>
        <tissue evidence="9">Single pupa</tissue>
    </source>
</reference>
<evidence type="ECO:0000313" key="9">
    <source>
        <dbReference type="EMBL" id="KAG7309680.1"/>
    </source>
</evidence>
<keyword evidence="6" id="KW-0472">Membrane</keyword>
<keyword evidence="10" id="KW-1185">Reference proteome</keyword>
<evidence type="ECO:0000256" key="5">
    <source>
        <dbReference type="ARBA" id="ARBA00022989"/>
    </source>
</evidence>
<gene>
    <name evidence="9" type="ORF">JYU34_004172</name>
</gene>
<evidence type="ECO:0000256" key="1">
    <source>
        <dbReference type="ARBA" id="ARBA00004141"/>
    </source>
</evidence>
<keyword evidence="2" id="KW-0716">Sensory transduction</keyword>
<name>A0ABQ7QXA0_PLUXY</name>
<dbReference type="EMBL" id="JAHIBW010000006">
    <property type="protein sequence ID" value="KAG7309680.1"/>
    <property type="molecule type" value="Genomic_DNA"/>
</dbReference>
<proteinExistence type="predicted"/>
<keyword evidence="7" id="KW-0675">Receptor</keyword>
<evidence type="ECO:0000256" key="6">
    <source>
        <dbReference type="ARBA" id="ARBA00023136"/>
    </source>
</evidence>
<keyword evidence="4" id="KW-0552">Olfaction</keyword>
<comment type="caution">
    <text evidence="9">The sequence shown here is derived from an EMBL/GenBank/DDBJ whole genome shotgun (WGS) entry which is preliminary data.</text>
</comment>
<keyword evidence="8" id="KW-0807">Transducer</keyword>
<keyword evidence="3" id="KW-0812">Transmembrane</keyword>
<evidence type="ECO:0000256" key="8">
    <source>
        <dbReference type="ARBA" id="ARBA00023224"/>
    </source>
</evidence>
<accession>A0ABQ7QXA0</accession>
<dbReference type="InterPro" id="IPR004117">
    <property type="entry name" value="7tm6_olfct_rcpt"/>
</dbReference>
<sequence length="122" mass="14419">MYYRIDLETLVETSKEKALKEGRVFDDVFQEKFKMLLLHYNEIISEQLLYSAYNMDWLQLDTHHRRSLLIFMERVKRPVHTMAGTIIPLSAGTFLSVNLRKSISVNPKHIHHIDKFLDACII</sequence>